<dbReference type="EMBL" id="BMLK01000003">
    <property type="protein sequence ID" value="GGN43196.1"/>
    <property type="molecule type" value="Genomic_DNA"/>
</dbReference>
<evidence type="ECO:0000256" key="1">
    <source>
        <dbReference type="ARBA" id="ARBA00022679"/>
    </source>
</evidence>
<reference evidence="5" key="1">
    <citation type="journal article" date="2019" name="Int. J. Syst. Evol. Microbiol.">
        <title>The Global Catalogue of Microorganisms (GCM) 10K type strain sequencing project: providing services to taxonomists for standard genome sequencing and annotation.</title>
        <authorList>
            <consortium name="The Broad Institute Genomics Platform"/>
            <consortium name="The Broad Institute Genome Sequencing Center for Infectious Disease"/>
            <person name="Wu L."/>
            <person name="Ma J."/>
        </authorList>
    </citation>
    <scope>NUCLEOTIDE SEQUENCE [LARGE SCALE GENOMIC DNA]</scope>
    <source>
        <strain evidence="5">CGMCC 1.6784</strain>
    </source>
</reference>
<evidence type="ECO:0000259" key="3">
    <source>
        <dbReference type="Pfam" id="PF12804"/>
    </source>
</evidence>
<gene>
    <name evidence="4" type="ORF">GCM10011349_07050</name>
</gene>
<evidence type="ECO:0000256" key="2">
    <source>
        <dbReference type="ARBA" id="ARBA00022842"/>
    </source>
</evidence>
<dbReference type="Proteomes" id="UP000605099">
    <property type="component" value="Unassembled WGS sequence"/>
</dbReference>
<dbReference type="Gene3D" id="3.90.550.10">
    <property type="entry name" value="Spore Coat Polysaccharide Biosynthesis Protein SpsA, Chain A"/>
    <property type="match status" value="1"/>
</dbReference>
<dbReference type="RefSeq" id="WP_188818309.1">
    <property type="nucleotide sequence ID" value="NZ_BMLK01000003.1"/>
</dbReference>
<proteinExistence type="predicted"/>
<evidence type="ECO:0000313" key="5">
    <source>
        <dbReference type="Proteomes" id="UP000605099"/>
    </source>
</evidence>
<feature type="domain" description="MobA-like NTP transferase" evidence="3">
    <location>
        <begin position="25"/>
        <end position="133"/>
    </location>
</feature>
<dbReference type="InterPro" id="IPR025877">
    <property type="entry name" value="MobA-like_NTP_Trfase"/>
</dbReference>
<comment type="caution">
    <text evidence="4">The sequence shown here is derived from an EMBL/GenBank/DDBJ whole genome shotgun (WGS) entry which is preliminary data.</text>
</comment>
<keyword evidence="2" id="KW-0460">Magnesium</keyword>
<sequence>MKPAALVLAGSRPGPPDPVAASEGVWHKALVEIEGQTMLARVVDALRTAGIDRIAVLASDPKVMDHARELGCEVLLAAAGPSASVAIGLEKLGAPLLVTTSDHALLRPEWVRDFIADTPPETDVAVLLARREAIETAMPDSKRTYLRFADGQWSGCNLFLLASEQAGKAIDTWKMVEADRKRPWRIAARLGLGMLVSYAIGRLTLAEAIAGLGRRIGVNASLVAARDGLAAVDVDKPKDLADARAIIAARAPAQAPVTCTSSPPGST</sequence>
<keyword evidence="1" id="KW-0808">Transferase</keyword>
<protein>
    <recommendedName>
        <fullName evidence="3">MobA-like NTP transferase domain-containing protein</fullName>
    </recommendedName>
</protein>
<organism evidence="4 5">
    <name type="scientific">Novosphingobium indicum</name>
    <dbReference type="NCBI Taxonomy" id="462949"/>
    <lineage>
        <taxon>Bacteria</taxon>
        <taxon>Pseudomonadati</taxon>
        <taxon>Pseudomonadota</taxon>
        <taxon>Alphaproteobacteria</taxon>
        <taxon>Sphingomonadales</taxon>
        <taxon>Sphingomonadaceae</taxon>
        <taxon>Novosphingobium</taxon>
    </lineage>
</organism>
<evidence type="ECO:0000313" key="4">
    <source>
        <dbReference type="EMBL" id="GGN43196.1"/>
    </source>
</evidence>
<dbReference type="SUPFAM" id="SSF53448">
    <property type="entry name" value="Nucleotide-diphospho-sugar transferases"/>
    <property type="match status" value="1"/>
</dbReference>
<keyword evidence="5" id="KW-1185">Reference proteome</keyword>
<dbReference type="PANTHER" id="PTHR19136:SF81">
    <property type="entry name" value="MOLYBDENUM COFACTOR GUANYLYLTRANSFERASE"/>
    <property type="match status" value="1"/>
</dbReference>
<name>A0ABQ2JBM0_9SPHN</name>
<dbReference type="InterPro" id="IPR029044">
    <property type="entry name" value="Nucleotide-diphossugar_trans"/>
</dbReference>
<accession>A0ABQ2JBM0</accession>
<dbReference type="PANTHER" id="PTHR19136">
    <property type="entry name" value="MOLYBDENUM COFACTOR GUANYLYLTRANSFERASE"/>
    <property type="match status" value="1"/>
</dbReference>
<dbReference type="Pfam" id="PF12804">
    <property type="entry name" value="NTP_transf_3"/>
    <property type="match status" value="1"/>
</dbReference>